<dbReference type="GO" id="GO:0016887">
    <property type="term" value="F:ATP hydrolysis activity"/>
    <property type="evidence" value="ECO:0007669"/>
    <property type="project" value="TreeGrafter"/>
</dbReference>
<dbReference type="Gene3D" id="3.40.50.300">
    <property type="entry name" value="P-loop containing nucleotide triphosphate hydrolases"/>
    <property type="match status" value="1"/>
</dbReference>
<dbReference type="InterPro" id="IPR007831">
    <property type="entry name" value="T2SS_GspE_N"/>
</dbReference>
<dbReference type="SUPFAM" id="SSF52540">
    <property type="entry name" value="P-loop containing nucleoside triphosphate hydrolases"/>
    <property type="match status" value="1"/>
</dbReference>
<dbReference type="Pfam" id="PF00437">
    <property type="entry name" value="T2SSE"/>
    <property type="match status" value="1"/>
</dbReference>
<evidence type="ECO:0000259" key="5">
    <source>
        <dbReference type="Pfam" id="PF05157"/>
    </source>
</evidence>
<proteinExistence type="inferred from homology"/>
<dbReference type="EMBL" id="BNGU01000015">
    <property type="protein sequence ID" value="GHM59473.1"/>
    <property type="molecule type" value="Genomic_DNA"/>
</dbReference>
<protein>
    <submittedName>
        <fullName evidence="6">Type II secretion system protein E</fullName>
    </submittedName>
</protein>
<dbReference type="Gene3D" id="3.30.450.90">
    <property type="match status" value="1"/>
</dbReference>
<dbReference type="AlphaFoldDB" id="A0A8J3HPY3"/>
<dbReference type="InterPro" id="IPR001482">
    <property type="entry name" value="T2SS/T4SS_dom"/>
</dbReference>
<evidence type="ECO:0000256" key="3">
    <source>
        <dbReference type="ARBA" id="ARBA00022840"/>
    </source>
</evidence>
<dbReference type="PANTHER" id="PTHR30258">
    <property type="entry name" value="TYPE II SECRETION SYSTEM PROTEIN GSPE-RELATED"/>
    <property type="match status" value="1"/>
</dbReference>
<dbReference type="Gene3D" id="3.30.300.160">
    <property type="entry name" value="Type II secretion system, protein E, N-terminal domain"/>
    <property type="match status" value="1"/>
</dbReference>
<keyword evidence="7" id="KW-1185">Reference proteome</keyword>
<comment type="similarity">
    <text evidence="1">Belongs to the GSP E family.</text>
</comment>
<feature type="domain" description="Bacterial type II secretion system protein E" evidence="4">
    <location>
        <begin position="175"/>
        <end position="550"/>
    </location>
</feature>
<accession>A0A8J3HPY3</accession>
<reference evidence="6 7" key="1">
    <citation type="journal article" date="2021" name="Microb. Ecol.">
        <title>Candidatus Mesenet longicola: Novel Endosymbionts of Brontispa longissima that Induce Cytoplasmic Incompatibility.</title>
        <authorList>
            <person name="Takano S."/>
            <person name="Gotoh Y."/>
            <person name="Hayashi T."/>
        </authorList>
    </citation>
    <scope>NUCLEOTIDE SEQUENCE [LARGE SCALE GENOMIC DNA]</scope>
    <source>
        <strain evidence="6">L5</strain>
    </source>
</reference>
<dbReference type="Pfam" id="PF05157">
    <property type="entry name" value="MshEN"/>
    <property type="match status" value="1"/>
</dbReference>
<dbReference type="Proteomes" id="UP000637906">
    <property type="component" value="Unassembled WGS sequence"/>
</dbReference>
<feature type="domain" description="Type II secretion system protein GspE N-terminal" evidence="5">
    <location>
        <begin position="68"/>
        <end position="153"/>
    </location>
</feature>
<dbReference type="SUPFAM" id="SSF160246">
    <property type="entry name" value="EspE N-terminal domain-like"/>
    <property type="match status" value="1"/>
</dbReference>
<keyword evidence="2" id="KW-0547">Nucleotide-binding</keyword>
<evidence type="ECO:0000259" key="4">
    <source>
        <dbReference type="Pfam" id="PF00437"/>
    </source>
</evidence>
<dbReference type="GO" id="GO:0005524">
    <property type="term" value="F:ATP binding"/>
    <property type="evidence" value="ECO:0007669"/>
    <property type="project" value="UniProtKB-KW"/>
</dbReference>
<organism evidence="6 7">
    <name type="scientific">Candidatus Mesenet longicola</name>
    <dbReference type="NCBI Taxonomy" id="1892558"/>
    <lineage>
        <taxon>Bacteria</taxon>
        <taxon>Pseudomonadati</taxon>
        <taxon>Pseudomonadota</taxon>
        <taxon>Alphaproteobacteria</taxon>
        <taxon>Rickettsiales</taxon>
        <taxon>Anaplasmataceae</taxon>
        <taxon>Candidatus Mesenet</taxon>
    </lineage>
</organism>
<gene>
    <name evidence="6" type="ORF">sL5_04660</name>
</gene>
<sequence length="560" mass="63395">MKKNNNEYSSIIHELLAQGLISQDQLDIAIRIHGEFQDKTLEKILVELGFITENTLNSILAPSDLKDFDLKSVIIDPYLIKLITKEKALEYKALPIFAKENNIYIALPDVNDITTLDKIKRCLPQEYNRITPIYSSEAEIIQLIDQFYGYEMSINSILQEIESGTDKREELESYENPTVRLVDAILIDAVRKNASDIHLEPEQMFIRLRYRLDGYLQQICSFHKDYWNAILVRIKILSNINIVKNRTPQDGKISCNMFGRNIDLRVSTQPTVHGENVVLRILDRKQALLSINELGFSEYNQDLITKLLKKPEGVIIVTGPTGSGKTTTLYSLLNQINSTQINIMTIEDPVEYSLPTIRQSSMSEIDNMSFTDSIRSITRQDPDVILIGEIRDQQSATSALRASITGHRVFTTLHASDSVSAVFRLRDIGVPVYMLSGSITCIISQRLMRRLCIDCKKQYPATDKDCSILNISKQENIYCHTGCEKCFGTGYKGRVAICEVLSFDLSLDELITSGASYRSVVQYIEQKGFVSILHDAQQKVLTGISDIDELVNVVDVTKLL</sequence>
<dbReference type="CDD" id="cd01129">
    <property type="entry name" value="PulE-GspE-like"/>
    <property type="match status" value="1"/>
</dbReference>
<evidence type="ECO:0000313" key="6">
    <source>
        <dbReference type="EMBL" id="GHM59473.1"/>
    </source>
</evidence>
<evidence type="ECO:0000256" key="2">
    <source>
        <dbReference type="ARBA" id="ARBA00022741"/>
    </source>
</evidence>
<dbReference type="InterPro" id="IPR037257">
    <property type="entry name" value="T2SS_E_N_sf"/>
</dbReference>
<evidence type="ECO:0000313" key="7">
    <source>
        <dbReference type="Proteomes" id="UP000637906"/>
    </source>
</evidence>
<keyword evidence="3" id="KW-0067">ATP-binding</keyword>
<dbReference type="PANTHER" id="PTHR30258:SF1">
    <property type="entry name" value="PROTEIN TRANSPORT PROTEIN HOFB HOMOLOG"/>
    <property type="match status" value="1"/>
</dbReference>
<comment type="caution">
    <text evidence="6">The sequence shown here is derived from an EMBL/GenBank/DDBJ whole genome shotgun (WGS) entry which is preliminary data.</text>
</comment>
<dbReference type="InterPro" id="IPR027417">
    <property type="entry name" value="P-loop_NTPase"/>
</dbReference>
<evidence type="ECO:0000256" key="1">
    <source>
        <dbReference type="ARBA" id="ARBA00006611"/>
    </source>
</evidence>
<dbReference type="GO" id="GO:0005886">
    <property type="term" value="C:plasma membrane"/>
    <property type="evidence" value="ECO:0007669"/>
    <property type="project" value="TreeGrafter"/>
</dbReference>
<name>A0A8J3HPY3_9RICK</name>